<dbReference type="InterPro" id="IPR053844">
    <property type="entry name" value="AH_C"/>
</dbReference>
<gene>
    <name evidence="3" type="ORF">AQJ91_38975</name>
</gene>
<sequence>MRRAASAVASANTDAGRSGSERWTRMTPSISPKSRSVRSPEVELAVVGAHLSDQPLNPQLLSLGAHFDRTTTTAPGYRLHALSTTPPKPGLVHIGEGGAAIEAEVWRLPAEGLGRLLAALPRPMALGGVELADGTRVPGFLCEPGALSGAEDITAYGGWRAYLRRDPRP</sequence>
<dbReference type="AlphaFoldDB" id="A0A124IDQ3"/>
<dbReference type="EMBL" id="LMXB01000100">
    <property type="protein sequence ID" value="KUO15877.1"/>
    <property type="molecule type" value="Genomic_DNA"/>
</dbReference>
<dbReference type="Proteomes" id="UP000053260">
    <property type="component" value="Unassembled WGS sequence"/>
</dbReference>
<feature type="region of interest" description="Disordered" evidence="1">
    <location>
        <begin position="1"/>
        <end position="38"/>
    </location>
</feature>
<dbReference type="Pfam" id="PF21986">
    <property type="entry name" value="AH_C"/>
    <property type="match status" value="1"/>
</dbReference>
<protein>
    <recommendedName>
        <fullName evidence="2">Allophanate hydrolase C-terminal domain-containing protein</fullName>
    </recommendedName>
</protein>
<evidence type="ECO:0000259" key="2">
    <source>
        <dbReference type="Pfam" id="PF21986"/>
    </source>
</evidence>
<reference evidence="3 4" key="1">
    <citation type="submission" date="2015-10" db="EMBL/GenBank/DDBJ databases">
        <title>Draft genome sequence of Streptomyces sp. RV15, isolated from a marine sponge.</title>
        <authorList>
            <person name="Ruckert C."/>
            <person name="Abdelmohsen U.R."/>
            <person name="Winkler A."/>
            <person name="Hentschel U."/>
            <person name="Kalinowski J."/>
            <person name="Kampfer P."/>
            <person name="Glaeser S."/>
        </authorList>
    </citation>
    <scope>NUCLEOTIDE SEQUENCE [LARGE SCALE GENOMIC DNA]</scope>
    <source>
        <strain evidence="3 4">RV15</strain>
    </source>
</reference>
<proteinExistence type="predicted"/>
<evidence type="ECO:0000313" key="3">
    <source>
        <dbReference type="EMBL" id="KUO15877.1"/>
    </source>
</evidence>
<accession>A0A124IDQ3</accession>
<dbReference type="Gene3D" id="3.10.490.10">
    <property type="entry name" value="Gamma-glutamyl cyclotransferase-like"/>
    <property type="match status" value="1"/>
</dbReference>
<organism evidence="3 4">
    <name type="scientific">Streptomyces dysideae</name>
    <dbReference type="NCBI Taxonomy" id="909626"/>
    <lineage>
        <taxon>Bacteria</taxon>
        <taxon>Bacillati</taxon>
        <taxon>Actinomycetota</taxon>
        <taxon>Actinomycetes</taxon>
        <taxon>Kitasatosporales</taxon>
        <taxon>Streptomycetaceae</taxon>
        <taxon>Streptomyces</taxon>
    </lineage>
</organism>
<evidence type="ECO:0000313" key="4">
    <source>
        <dbReference type="Proteomes" id="UP000053260"/>
    </source>
</evidence>
<feature type="compositionally biased region" description="Low complexity" evidence="1">
    <location>
        <begin position="1"/>
        <end position="11"/>
    </location>
</feature>
<comment type="caution">
    <text evidence="3">The sequence shown here is derived from an EMBL/GenBank/DDBJ whole genome shotgun (WGS) entry which is preliminary data.</text>
</comment>
<feature type="domain" description="Allophanate hydrolase C-terminal" evidence="2">
    <location>
        <begin position="42"/>
        <end position="163"/>
    </location>
</feature>
<evidence type="ECO:0000256" key="1">
    <source>
        <dbReference type="SAM" id="MobiDB-lite"/>
    </source>
</evidence>
<keyword evidence="4" id="KW-1185">Reference proteome</keyword>
<name>A0A124IDQ3_9ACTN</name>
<dbReference type="STRING" id="909626.AQJ91_38975"/>